<protein>
    <submittedName>
        <fullName evidence="2">Uncharacterized protein</fullName>
    </submittedName>
</protein>
<reference evidence="2" key="1">
    <citation type="submission" date="2023-08" db="EMBL/GenBank/DDBJ databases">
        <authorList>
            <person name="Alioto T."/>
            <person name="Alioto T."/>
            <person name="Gomez Garrido J."/>
        </authorList>
    </citation>
    <scope>NUCLEOTIDE SEQUENCE</scope>
</reference>
<evidence type="ECO:0000313" key="2">
    <source>
        <dbReference type="EMBL" id="CAI9742761.1"/>
    </source>
</evidence>
<dbReference type="Proteomes" id="UP001162480">
    <property type="component" value="Chromosome 28"/>
</dbReference>
<dbReference type="AlphaFoldDB" id="A0AA36FKS5"/>
<proteinExistence type="predicted"/>
<evidence type="ECO:0000256" key="1">
    <source>
        <dbReference type="SAM" id="MobiDB-lite"/>
    </source>
</evidence>
<name>A0AA36FKS5_OCTVU</name>
<sequence length="80" mass="9416">MTRINYIRVSRLKFTMEDQTENTLRKLIPQKWALSYSTPKGDEEGVDNQRGKYVRDDGSGREMSEKRSPSQPTTKQKRHK</sequence>
<accession>A0AA36FKS5</accession>
<keyword evidence="3" id="KW-1185">Reference proteome</keyword>
<feature type="region of interest" description="Disordered" evidence="1">
    <location>
        <begin position="33"/>
        <end position="80"/>
    </location>
</feature>
<evidence type="ECO:0000313" key="3">
    <source>
        <dbReference type="Proteomes" id="UP001162480"/>
    </source>
</evidence>
<organism evidence="2 3">
    <name type="scientific">Octopus vulgaris</name>
    <name type="common">Common octopus</name>
    <dbReference type="NCBI Taxonomy" id="6645"/>
    <lineage>
        <taxon>Eukaryota</taxon>
        <taxon>Metazoa</taxon>
        <taxon>Spiralia</taxon>
        <taxon>Lophotrochozoa</taxon>
        <taxon>Mollusca</taxon>
        <taxon>Cephalopoda</taxon>
        <taxon>Coleoidea</taxon>
        <taxon>Octopodiformes</taxon>
        <taxon>Octopoda</taxon>
        <taxon>Incirrata</taxon>
        <taxon>Octopodidae</taxon>
        <taxon>Octopus</taxon>
    </lineage>
</organism>
<dbReference type="EMBL" id="OX597841">
    <property type="protein sequence ID" value="CAI9742761.1"/>
    <property type="molecule type" value="Genomic_DNA"/>
</dbReference>
<feature type="compositionally biased region" description="Basic and acidic residues" evidence="1">
    <location>
        <begin position="40"/>
        <end position="68"/>
    </location>
</feature>
<gene>
    <name evidence="2" type="ORF">OCTVUL_1B026653</name>
</gene>